<dbReference type="GO" id="GO:0008234">
    <property type="term" value="F:cysteine-type peptidase activity"/>
    <property type="evidence" value="ECO:0007669"/>
    <property type="project" value="UniProtKB-KW"/>
</dbReference>
<name>A0A0A2EN40_PORCN</name>
<dbReference type="OrthoDB" id="1042999at2"/>
<keyword evidence="7" id="KW-1185">Reference proteome</keyword>
<evidence type="ECO:0000256" key="3">
    <source>
        <dbReference type="ARBA" id="ARBA00022807"/>
    </source>
</evidence>
<keyword evidence="3" id="KW-0378">Hydrolase</keyword>
<comment type="caution">
    <text evidence="6">The sequence shown here is derived from an EMBL/GenBank/DDBJ whole genome shotgun (WGS) entry which is preliminary data.</text>
</comment>
<dbReference type="Pfam" id="PF11551">
    <property type="entry name" value="Omp28"/>
    <property type="match status" value="1"/>
</dbReference>
<dbReference type="Gene3D" id="2.60.40.10">
    <property type="entry name" value="Immunoglobulins"/>
    <property type="match status" value="1"/>
</dbReference>
<dbReference type="RefSeq" id="WP_036851855.1">
    <property type="nucleotide sequence ID" value="NZ_JQJD01000043.1"/>
</dbReference>
<sequence length="1073" mass="118220">MKKSFYLFPLLVLLFFTHCAENHPELLVETLTISADKEHIIADDEELISFSIQSQNGRNWTNEAKIFVNGVLLDGNKFKTSEVGAFRCHAVLNEVTSNEIVFTSKIKPATLTLSADRKSILADGQDHLTFVVTDAQGKDVSALAKIKVNDVPVQGLNYKATDVGIQNAVAFVGKEYSLPLSFVTNKVEEITLTADKPLVFVDGEDKLILTVKNAEGQDLTGESRFFVGETPMASNVYRPESVGQLSFTAIYNDNKSTSVMVTARKPIEYKLVIKPSKEILIGDNVDEVSFSCINTAENDEDLTSETTFFIDGQPLGGRVFKTDKVGTYRITARYKDHDAEPLLLVVDPHPDTIAKSLTLSADKDEIFADGEAMVTFTVKNQADRDFTSQATIQINNKPISGNTLKTTTPDIYKIVAIVGSVKSNIVTINAIKRPALLKIEANKNKIIADNKDEVILTCINTADKDKDVTGEATFFVDGKAISGNKFKTNKVGDYRITARFDGSESSPVLIVAEPHPDTIVKELTITANKRSFVANNKEVVTFRAKNQANKDFTSEATFYVNDKPISGNTFKTSVADAYKVYAKVGDKQSNVLTLQATPRPASLRLQLDKRSILADGAQKVRFTVQDANDRDISSKATFMVNGQRINAREYSTDVPGTYKVVAMYEEEHSEEETFTAHRPERITIEIDKQELTLGTDRALFTVRNSAQSDITDASQIFINGQAIPSRYHTPDRVGTFRAYAIYNGNKSAEISFHVKEAVIQNLLVKADKSVIVSDGADFAILRCTDSSRGGRDVTEEAEFFADGQRLQSNMLKTQKVGNISITAKLKNQTSAPLQLRGQTALSAVPKLYVEEFTGTWCPYCPRAIHMVDEASKNPQVIAVAFHTGANSKGHPRYDPFSSSATLIVGNVLGVGSYPSLVANRDRNQHIPAYGNPVGITSRIPSDTSVGIAIQTTLSRHHLSATVNVRSSETREAAHWVAIITEDKLIADQRNGTGRYPHIGKNFSHDHVYRKSYGDVRDGTEFSLPKDQTQHLTFSLNLDNKLVPSNCKLVILVMDKDRKVLNAQVVKLGDSISY</sequence>
<keyword evidence="2" id="KW-0645">Protease</keyword>
<accession>A0A0A2EN40</accession>
<feature type="signal peptide" evidence="5">
    <location>
        <begin position="1"/>
        <end position="20"/>
    </location>
</feature>
<dbReference type="eggNOG" id="COG0526">
    <property type="taxonomic scope" value="Bacteria"/>
</dbReference>
<evidence type="ECO:0000256" key="5">
    <source>
        <dbReference type="SAM" id="SignalP"/>
    </source>
</evidence>
<keyword evidence="5" id="KW-0732">Signal</keyword>
<dbReference type="Proteomes" id="UP000030125">
    <property type="component" value="Unassembled WGS sequence"/>
</dbReference>
<evidence type="ECO:0000256" key="1">
    <source>
        <dbReference type="ARBA" id="ARBA00006067"/>
    </source>
</evidence>
<dbReference type="InterPro" id="IPR036249">
    <property type="entry name" value="Thioredoxin-like_sf"/>
</dbReference>
<feature type="chain" id="PRO_5001998518" description="Outer membrane protein Omp28" evidence="5">
    <location>
        <begin position="21"/>
        <end position="1073"/>
    </location>
</feature>
<dbReference type="InterPro" id="IPR021615">
    <property type="entry name" value="Omp28"/>
</dbReference>
<dbReference type="SUPFAM" id="SSF52833">
    <property type="entry name" value="Thioredoxin-like"/>
    <property type="match status" value="1"/>
</dbReference>
<organism evidence="6 7">
    <name type="scientific">Porphyromonas cangingivalis</name>
    <dbReference type="NCBI Taxonomy" id="36874"/>
    <lineage>
        <taxon>Bacteria</taxon>
        <taxon>Pseudomonadati</taxon>
        <taxon>Bacteroidota</taxon>
        <taxon>Bacteroidia</taxon>
        <taxon>Bacteroidales</taxon>
        <taxon>Porphyromonadaceae</taxon>
        <taxon>Porphyromonas</taxon>
    </lineage>
</organism>
<dbReference type="EMBL" id="JQJD01000043">
    <property type="protein sequence ID" value="KGN80333.1"/>
    <property type="molecule type" value="Genomic_DNA"/>
</dbReference>
<keyword evidence="3" id="KW-0788">Thiol protease</keyword>
<gene>
    <name evidence="6" type="ORF">HQ35_06565</name>
</gene>
<evidence type="ECO:0000256" key="2">
    <source>
        <dbReference type="ARBA" id="ARBA00022670"/>
    </source>
</evidence>
<comment type="similarity">
    <text evidence="1">Belongs to the peptidase C25 family.</text>
</comment>
<evidence type="ECO:0000256" key="4">
    <source>
        <dbReference type="ARBA" id="ARBA00023026"/>
    </source>
</evidence>
<proteinExistence type="inferred from homology"/>
<dbReference type="GO" id="GO:0006508">
    <property type="term" value="P:proteolysis"/>
    <property type="evidence" value="ECO:0007669"/>
    <property type="project" value="UniProtKB-KW"/>
</dbReference>
<reference evidence="6 7" key="1">
    <citation type="submission" date="2014-08" db="EMBL/GenBank/DDBJ databases">
        <title>Porphyromonas cangingivalis strain:COT-109_OH1386 Genome sequencing.</title>
        <authorList>
            <person name="Wallis C."/>
            <person name="Deusch O."/>
            <person name="O'Flynn C."/>
            <person name="Davis I."/>
            <person name="Jospin G."/>
            <person name="Darling A.E."/>
            <person name="Coil D.A."/>
            <person name="Alexiev A."/>
            <person name="Horsfall A."/>
            <person name="Kirkwood N."/>
            <person name="Harris S."/>
            <person name="Eisen J.A."/>
        </authorList>
    </citation>
    <scope>NUCLEOTIDE SEQUENCE [LARGE SCALE GENOMIC DNA]</scope>
    <source>
        <strain evidence="7">COT-109 OH1386</strain>
    </source>
</reference>
<evidence type="ECO:0000313" key="7">
    <source>
        <dbReference type="Proteomes" id="UP000030125"/>
    </source>
</evidence>
<dbReference type="InterPro" id="IPR013783">
    <property type="entry name" value="Ig-like_fold"/>
</dbReference>
<keyword evidence="4" id="KW-0843">Virulence</keyword>
<dbReference type="AlphaFoldDB" id="A0A0A2EN40"/>
<evidence type="ECO:0008006" key="8">
    <source>
        <dbReference type="Google" id="ProtNLM"/>
    </source>
</evidence>
<protein>
    <recommendedName>
        <fullName evidence="8">Outer membrane protein Omp28</fullName>
    </recommendedName>
</protein>
<dbReference type="STRING" id="36874.HQ34_01350"/>
<evidence type="ECO:0000313" key="6">
    <source>
        <dbReference type="EMBL" id="KGN80333.1"/>
    </source>
</evidence>